<proteinExistence type="predicted"/>
<dbReference type="KEGG" id="parq:DSM112329_05419"/>
<protein>
    <recommendedName>
        <fullName evidence="1">AB hydrolase-1 domain-containing protein</fullName>
    </recommendedName>
</protein>
<gene>
    <name evidence="2" type="ORF">DSM112329_05419</name>
</gene>
<reference evidence="2" key="1">
    <citation type="submission" date="2022-12" db="EMBL/GenBank/DDBJ databases">
        <title>Paraconexibacter alkalitolerans sp. nov. and Baekduia alba sp. nov., isolated from soil and emended description of the genera Paraconexibacter (Chun et al., 2020) and Baekduia (An et al., 2020).</title>
        <authorList>
            <person name="Vieira S."/>
            <person name="Huber K.J."/>
            <person name="Geppert A."/>
            <person name="Wolf J."/>
            <person name="Neumann-Schaal M."/>
            <person name="Muesken M."/>
            <person name="Overmann J."/>
        </authorList>
    </citation>
    <scope>NUCLEOTIDE SEQUENCE</scope>
    <source>
        <strain evidence="2">AEG42_29</strain>
    </source>
</reference>
<dbReference type="PANTHER" id="PTHR43798:SF5">
    <property type="entry name" value="MONOACYLGLYCEROL LIPASE ABHD6"/>
    <property type="match status" value="1"/>
</dbReference>
<sequence length="270" mass="29444">MPLAEASTPTTVVVDGRPLNVSVHGTGAPLLLINGLGGTTSTWDPIRPHLAGRTTIAYDAPGTGDSPSTRLPMAIPALARQAARLVRELGYRDVDILGFSLGGLVAQQLAWSCPRTVRRMVVMSTNMGWGSVPGDPRGMKSLFSLRRLNDPVYYAQLAPTLLGGRMRHDPELVRQVAEARTEENPDLRGYVWQMLSCASWSTLPFLPLIRQPTLVVAGDDDPLARSVNARVMAQLIPRGRLHVVEGGGHHLILERPEEMALLMRGFYEES</sequence>
<dbReference type="GO" id="GO:0046464">
    <property type="term" value="P:acylglycerol catabolic process"/>
    <property type="evidence" value="ECO:0007669"/>
    <property type="project" value="TreeGrafter"/>
</dbReference>
<name>A0AAU7B3D1_9ACTN</name>
<dbReference type="PRINTS" id="PR00111">
    <property type="entry name" value="ABHYDROLASE"/>
</dbReference>
<dbReference type="AlphaFoldDB" id="A0AAU7B3D1"/>
<organism evidence="2">
    <name type="scientific">Paraconexibacter sp. AEG42_29</name>
    <dbReference type="NCBI Taxonomy" id="2997339"/>
    <lineage>
        <taxon>Bacteria</taxon>
        <taxon>Bacillati</taxon>
        <taxon>Actinomycetota</taxon>
        <taxon>Thermoleophilia</taxon>
        <taxon>Solirubrobacterales</taxon>
        <taxon>Paraconexibacteraceae</taxon>
        <taxon>Paraconexibacter</taxon>
    </lineage>
</organism>
<dbReference type="GO" id="GO:0047372">
    <property type="term" value="F:monoacylglycerol lipase activity"/>
    <property type="evidence" value="ECO:0007669"/>
    <property type="project" value="TreeGrafter"/>
</dbReference>
<feature type="domain" description="AB hydrolase-1" evidence="1">
    <location>
        <begin position="29"/>
        <end position="256"/>
    </location>
</feature>
<dbReference type="SUPFAM" id="SSF53474">
    <property type="entry name" value="alpha/beta-Hydrolases"/>
    <property type="match status" value="1"/>
</dbReference>
<dbReference type="InterPro" id="IPR000073">
    <property type="entry name" value="AB_hydrolase_1"/>
</dbReference>
<evidence type="ECO:0000313" key="2">
    <source>
        <dbReference type="EMBL" id="XAY08518.1"/>
    </source>
</evidence>
<dbReference type="InterPro" id="IPR029058">
    <property type="entry name" value="AB_hydrolase_fold"/>
</dbReference>
<evidence type="ECO:0000259" key="1">
    <source>
        <dbReference type="Pfam" id="PF00561"/>
    </source>
</evidence>
<dbReference type="InterPro" id="IPR050266">
    <property type="entry name" value="AB_hydrolase_sf"/>
</dbReference>
<dbReference type="RefSeq" id="WP_354699697.1">
    <property type="nucleotide sequence ID" value="NZ_CP114014.1"/>
</dbReference>
<dbReference type="GO" id="GO:0016020">
    <property type="term" value="C:membrane"/>
    <property type="evidence" value="ECO:0007669"/>
    <property type="project" value="TreeGrafter"/>
</dbReference>
<accession>A0AAU7B3D1</accession>
<dbReference type="PANTHER" id="PTHR43798">
    <property type="entry name" value="MONOACYLGLYCEROL LIPASE"/>
    <property type="match status" value="1"/>
</dbReference>
<dbReference type="EMBL" id="CP114014">
    <property type="protein sequence ID" value="XAY08518.1"/>
    <property type="molecule type" value="Genomic_DNA"/>
</dbReference>
<dbReference type="Gene3D" id="3.40.50.1820">
    <property type="entry name" value="alpha/beta hydrolase"/>
    <property type="match status" value="1"/>
</dbReference>
<dbReference type="Pfam" id="PF00561">
    <property type="entry name" value="Abhydrolase_1"/>
    <property type="match status" value="1"/>
</dbReference>